<name>T1GLI3_MEGSC</name>
<dbReference type="Gene3D" id="3.30.230.10">
    <property type="match status" value="1"/>
</dbReference>
<dbReference type="Proteomes" id="UP000015102">
    <property type="component" value="Unassembled WGS sequence"/>
</dbReference>
<keyword evidence="2" id="KW-1185">Reference proteome</keyword>
<dbReference type="HOGENOM" id="CLU_2852265_0_0_1"/>
<evidence type="ECO:0000313" key="2">
    <source>
        <dbReference type="Proteomes" id="UP000015102"/>
    </source>
</evidence>
<protein>
    <submittedName>
        <fullName evidence="1">Uncharacterized protein</fullName>
    </submittedName>
</protein>
<dbReference type="STRING" id="36166.T1GLI3"/>
<dbReference type="InterPro" id="IPR020568">
    <property type="entry name" value="Ribosomal_Su5_D2-typ_SF"/>
</dbReference>
<proteinExistence type="predicted"/>
<reference evidence="2" key="1">
    <citation type="submission" date="2013-02" db="EMBL/GenBank/DDBJ databases">
        <authorList>
            <person name="Hughes D."/>
        </authorList>
    </citation>
    <scope>NUCLEOTIDE SEQUENCE</scope>
    <source>
        <strain>Durham</strain>
        <strain evidence="2">NC isolate 2 -- Noor lab</strain>
    </source>
</reference>
<evidence type="ECO:0000313" key="1">
    <source>
        <dbReference type="EnsemblMetazoa" id="MESCA004385-PA"/>
    </source>
</evidence>
<reference evidence="1" key="2">
    <citation type="submission" date="2015-06" db="UniProtKB">
        <authorList>
            <consortium name="EnsemblMetazoa"/>
        </authorList>
    </citation>
    <scope>IDENTIFICATION</scope>
</reference>
<dbReference type="EnsemblMetazoa" id="MESCA004385-RA">
    <property type="protein sequence ID" value="MESCA004385-PA"/>
    <property type="gene ID" value="MESCA004385"/>
</dbReference>
<dbReference type="InterPro" id="IPR014721">
    <property type="entry name" value="Ribsml_uS5_D2-typ_fold_subgr"/>
</dbReference>
<dbReference type="AlphaFoldDB" id="T1GLI3"/>
<organism evidence="1 2">
    <name type="scientific">Megaselia scalaris</name>
    <name type="common">Humpbacked fly</name>
    <name type="synonym">Phora scalaris</name>
    <dbReference type="NCBI Taxonomy" id="36166"/>
    <lineage>
        <taxon>Eukaryota</taxon>
        <taxon>Metazoa</taxon>
        <taxon>Ecdysozoa</taxon>
        <taxon>Arthropoda</taxon>
        <taxon>Hexapoda</taxon>
        <taxon>Insecta</taxon>
        <taxon>Pterygota</taxon>
        <taxon>Neoptera</taxon>
        <taxon>Endopterygota</taxon>
        <taxon>Diptera</taxon>
        <taxon>Brachycera</taxon>
        <taxon>Muscomorpha</taxon>
        <taxon>Platypezoidea</taxon>
        <taxon>Phoridae</taxon>
        <taxon>Megaseliini</taxon>
        <taxon>Megaselia</taxon>
    </lineage>
</organism>
<dbReference type="SUPFAM" id="SSF54211">
    <property type="entry name" value="Ribosomal protein S5 domain 2-like"/>
    <property type="match status" value="1"/>
</dbReference>
<sequence>MYLSKSPNKHNRLFMKACPMFDGLAEDIDNAHHKYDYAVTEARIWCFSPDGTGPNFVTDCTKGVQ</sequence>
<accession>T1GLI3</accession>
<dbReference type="EMBL" id="CAQQ02127924">
    <property type="status" value="NOT_ANNOTATED_CDS"/>
    <property type="molecule type" value="Genomic_DNA"/>
</dbReference>